<evidence type="ECO:0000256" key="3">
    <source>
        <dbReference type="ARBA" id="ARBA00022723"/>
    </source>
</evidence>
<dbReference type="Proteomes" id="UP000317043">
    <property type="component" value="Unassembled WGS sequence"/>
</dbReference>
<dbReference type="InParanoid" id="A0A543AY04"/>
<dbReference type="SUPFAM" id="SSF48264">
    <property type="entry name" value="Cytochrome P450"/>
    <property type="match status" value="1"/>
</dbReference>
<dbReference type="PANTHER" id="PTHR46696">
    <property type="entry name" value="P450, PUTATIVE (EUROFUNG)-RELATED"/>
    <property type="match status" value="1"/>
</dbReference>
<dbReference type="Pfam" id="PF00067">
    <property type="entry name" value="p450"/>
    <property type="match status" value="1"/>
</dbReference>
<evidence type="ECO:0000313" key="9">
    <source>
        <dbReference type="Proteomes" id="UP000317043"/>
    </source>
</evidence>
<dbReference type="FunCoup" id="A0A543AY04">
    <property type="interactions" value="1"/>
</dbReference>
<keyword evidence="5 7" id="KW-0408">Iron</keyword>
<evidence type="ECO:0000256" key="5">
    <source>
        <dbReference type="ARBA" id="ARBA00023004"/>
    </source>
</evidence>
<evidence type="ECO:0000256" key="7">
    <source>
        <dbReference type="RuleBase" id="RU000461"/>
    </source>
</evidence>
<organism evidence="8 9">
    <name type="scientific">Stackebrandtia endophytica</name>
    <dbReference type="NCBI Taxonomy" id="1496996"/>
    <lineage>
        <taxon>Bacteria</taxon>
        <taxon>Bacillati</taxon>
        <taxon>Actinomycetota</taxon>
        <taxon>Actinomycetes</taxon>
        <taxon>Glycomycetales</taxon>
        <taxon>Glycomycetaceae</taxon>
        <taxon>Stackebrandtia</taxon>
    </lineage>
</organism>
<protein>
    <submittedName>
        <fullName evidence="8">Cytochrome P450</fullName>
    </submittedName>
</protein>
<dbReference type="GO" id="GO:0004497">
    <property type="term" value="F:monooxygenase activity"/>
    <property type="evidence" value="ECO:0007669"/>
    <property type="project" value="UniProtKB-KW"/>
</dbReference>
<dbReference type="FunFam" id="1.10.630.10:FF:000018">
    <property type="entry name" value="Cytochrome P450 monooxygenase"/>
    <property type="match status" value="1"/>
</dbReference>
<accession>A0A543AY04</accession>
<dbReference type="PANTHER" id="PTHR46696:SF1">
    <property type="entry name" value="CYTOCHROME P450 YJIB-RELATED"/>
    <property type="match status" value="1"/>
</dbReference>
<keyword evidence="9" id="KW-1185">Reference proteome</keyword>
<proteinExistence type="inferred from homology"/>
<evidence type="ECO:0000256" key="4">
    <source>
        <dbReference type="ARBA" id="ARBA00023002"/>
    </source>
</evidence>
<keyword evidence="3 7" id="KW-0479">Metal-binding</keyword>
<dbReference type="Gene3D" id="1.10.630.10">
    <property type="entry name" value="Cytochrome P450"/>
    <property type="match status" value="1"/>
</dbReference>
<sequence>MLGLVLNPRVSPDLPGLWNPGRPSAHTSIEVDTALPTPRKYRLTMPETAKEPTPFPKGDDMIQDPPVPHGLPIEREDRYSPSPPLTVLRQRRPMSRLNYPDGHLGWLITNYELTRSVLSNPAFSSHPERMANPIGTGRVVLAESTTPQPGVFLRMDPPDHTRLRRRLTGVFTVRRMRQLEPRVTQIVRAQLDELERQGSGADLVEHFAIPVPSLVICELLGVPYEDRGSFQSDTAGFLRVEASAEERVQLIGNINAYLAELVDRKLVEPTDDLLSDLTRSGDLTRDELVGIAFLLLFAGHETTANMLGLGALALLEHPEQLRLLRSEPELIDNAVEEMLRFLSILHVGPLRTAGADIELGGNLIREGENILISLPAANRDPARFDNPEELDFHRKATGHLAFGHGIHQCLGQQLARTEMRIGWTELFGRLPNLRLAVDPDEIPLRTDMVIYGVHRLPVEW</sequence>
<dbReference type="InterPro" id="IPR036396">
    <property type="entry name" value="Cyt_P450_sf"/>
</dbReference>
<keyword evidence="2 7" id="KW-0349">Heme</keyword>
<name>A0A543AY04_9ACTN</name>
<dbReference type="InterPro" id="IPR001128">
    <property type="entry name" value="Cyt_P450"/>
</dbReference>
<evidence type="ECO:0000256" key="6">
    <source>
        <dbReference type="ARBA" id="ARBA00023033"/>
    </source>
</evidence>
<comment type="caution">
    <text evidence="8">The sequence shown here is derived from an EMBL/GenBank/DDBJ whole genome shotgun (WGS) entry which is preliminary data.</text>
</comment>
<dbReference type="GO" id="GO:0016705">
    <property type="term" value="F:oxidoreductase activity, acting on paired donors, with incorporation or reduction of molecular oxygen"/>
    <property type="evidence" value="ECO:0007669"/>
    <property type="project" value="InterPro"/>
</dbReference>
<dbReference type="GO" id="GO:0020037">
    <property type="term" value="F:heme binding"/>
    <property type="evidence" value="ECO:0007669"/>
    <property type="project" value="InterPro"/>
</dbReference>
<dbReference type="InterPro" id="IPR002397">
    <property type="entry name" value="Cyt_P450_B"/>
</dbReference>
<evidence type="ECO:0000256" key="2">
    <source>
        <dbReference type="ARBA" id="ARBA00022617"/>
    </source>
</evidence>
<dbReference type="PRINTS" id="PR00359">
    <property type="entry name" value="BP450"/>
</dbReference>
<dbReference type="InterPro" id="IPR017972">
    <property type="entry name" value="Cyt_P450_CS"/>
</dbReference>
<dbReference type="EMBL" id="VFOW01000001">
    <property type="protein sequence ID" value="TQL77464.1"/>
    <property type="molecule type" value="Genomic_DNA"/>
</dbReference>
<keyword evidence="4 7" id="KW-0560">Oxidoreductase</keyword>
<evidence type="ECO:0000313" key="8">
    <source>
        <dbReference type="EMBL" id="TQL77464.1"/>
    </source>
</evidence>
<dbReference type="GO" id="GO:0005506">
    <property type="term" value="F:iron ion binding"/>
    <property type="evidence" value="ECO:0007669"/>
    <property type="project" value="InterPro"/>
</dbReference>
<evidence type="ECO:0000256" key="1">
    <source>
        <dbReference type="ARBA" id="ARBA00010617"/>
    </source>
</evidence>
<dbReference type="AlphaFoldDB" id="A0A543AY04"/>
<gene>
    <name evidence="8" type="ORF">FB566_3023</name>
</gene>
<dbReference type="PRINTS" id="PR00385">
    <property type="entry name" value="P450"/>
</dbReference>
<dbReference type="CDD" id="cd11030">
    <property type="entry name" value="CYP105-like"/>
    <property type="match status" value="1"/>
</dbReference>
<dbReference type="PROSITE" id="PS00086">
    <property type="entry name" value="CYTOCHROME_P450"/>
    <property type="match status" value="1"/>
</dbReference>
<reference evidence="8 9" key="1">
    <citation type="submission" date="2019-06" db="EMBL/GenBank/DDBJ databases">
        <title>Sequencing the genomes of 1000 actinobacteria strains.</title>
        <authorList>
            <person name="Klenk H.-P."/>
        </authorList>
    </citation>
    <scope>NUCLEOTIDE SEQUENCE [LARGE SCALE GENOMIC DNA]</scope>
    <source>
        <strain evidence="8 9">DSM 45928</strain>
    </source>
</reference>
<comment type="similarity">
    <text evidence="1 7">Belongs to the cytochrome P450 family.</text>
</comment>
<keyword evidence="6 7" id="KW-0503">Monooxygenase</keyword>